<dbReference type="GO" id="GO:0005667">
    <property type="term" value="C:transcription regulator complex"/>
    <property type="evidence" value="ECO:0007669"/>
    <property type="project" value="TreeGrafter"/>
</dbReference>
<evidence type="ECO:0000256" key="3">
    <source>
        <dbReference type="ARBA" id="ARBA00022737"/>
    </source>
</evidence>
<dbReference type="OrthoDB" id="10064338at2759"/>
<dbReference type="AlphaFoldDB" id="A0A9Q1HGK7"/>
<evidence type="ECO:0000259" key="10">
    <source>
        <dbReference type="PROSITE" id="PS51156"/>
    </source>
</evidence>
<evidence type="ECO:0000256" key="6">
    <source>
        <dbReference type="ARBA" id="ARBA00023163"/>
    </source>
</evidence>
<feature type="region of interest" description="Disordered" evidence="9">
    <location>
        <begin position="276"/>
        <end position="296"/>
    </location>
</feature>
<evidence type="ECO:0000256" key="1">
    <source>
        <dbReference type="ARBA" id="ARBA00004123"/>
    </source>
</evidence>
<dbReference type="PANTHER" id="PTHR16089">
    <property type="entry name" value="REST COREPRESSOR COREST PROTEIN-RELATED"/>
    <property type="match status" value="1"/>
</dbReference>
<dbReference type="SMART" id="SM01189">
    <property type="entry name" value="ELM2"/>
    <property type="match status" value="1"/>
</dbReference>
<evidence type="ECO:0000259" key="12">
    <source>
        <dbReference type="PROSITE" id="PS51294"/>
    </source>
</evidence>
<evidence type="ECO:0000256" key="9">
    <source>
        <dbReference type="SAM" id="MobiDB-lite"/>
    </source>
</evidence>
<dbReference type="GO" id="GO:0003714">
    <property type="term" value="F:transcription corepressor activity"/>
    <property type="evidence" value="ECO:0007669"/>
    <property type="project" value="TreeGrafter"/>
</dbReference>
<dbReference type="SUPFAM" id="SSF46689">
    <property type="entry name" value="Homeodomain-like"/>
    <property type="match status" value="2"/>
</dbReference>
<feature type="region of interest" description="Disordered" evidence="9">
    <location>
        <begin position="188"/>
        <end position="238"/>
    </location>
</feature>
<evidence type="ECO:0000256" key="5">
    <source>
        <dbReference type="ARBA" id="ARBA00023054"/>
    </source>
</evidence>
<feature type="domain" description="ELM2" evidence="10">
    <location>
        <begin position="44"/>
        <end position="130"/>
    </location>
</feature>
<evidence type="ECO:0000313" key="14">
    <source>
        <dbReference type="Proteomes" id="UP001152320"/>
    </source>
</evidence>
<feature type="compositionally biased region" description="Basic residues" evidence="9">
    <location>
        <begin position="282"/>
        <end position="295"/>
    </location>
</feature>
<feature type="domain" description="HTH myb-type" evidence="12">
    <location>
        <begin position="359"/>
        <end position="410"/>
    </location>
</feature>
<dbReference type="InterPro" id="IPR001005">
    <property type="entry name" value="SANT/Myb"/>
</dbReference>
<feature type="compositionally biased region" description="Low complexity" evidence="9">
    <location>
        <begin position="465"/>
        <end position="477"/>
    </location>
</feature>
<dbReference type="InterPro" id="IPR017930">
    <property type="entry name" value="Myb_dom"/>
</dbReference>
<sequence>MVVVDKNNGSEQNHRSNGTASGGNGSNGRPSEESGSSSDEESEPGMRIGPEYQAEIPEVQDDVPIGKRGENRPDALLVWSPAAAISDAKLDEYIALAKDKYGYSAEQALGMLFWHKHNIEKSLADLPNFTPFPDEWTVEDRVLFEQAFSFHGKSFHRIRQMLPDKSISSLVKYYYQWKKNRTRTSLMDRQAKKLASGGKDDGETEQAMDTTEGAARQDQEFPEKTSASDPSSKGACGNCAASVSQLHTTPKGSLCNPCYSYWRRTGVMRQHVGPVKNESQNNRHHPGGKMPKKPPKGMYIDKEDLLTVSNNQGDAVFKALDNDIVNAKRQIQYNKQWIAYQREKILDTEPMQPPDLTQKNSSRWTNEEQLIAVQAIRKYGRDYQAIADVVGNKTVLQCRSFMMNFRRRFNLDKVLEEYEAEQASLYKDNKIKPEDTGSTPPSLNTSQVTISSGATPPPLRPKNPIPSQKPSIIPPQSRLITKGSVQKQPPPLIRPGSTTPLTIPQPPGATGPLSRPPVVTVPLTVPVVPSPMVVTTSSDKQPTAGGSP</sequence>
<feature type="compositionally biased region" description="Pro residues" evidence="9">
    <location>
        <begin position="455"/>
        <end position="464"/>
    </location>
</feature>
<dbReference type="InterPro" id="IPR049048">
    <property type="entry name" value="REST_helical"/>
</dbReference>
<dbReference type="InterPro" id="IPR051066">
    <property type="entry name" value="Trans_reg/Corepressor"/>
</dbReference>
<keyword evidence="6" id="KW-0804">Transcription</keyword>
<reference evidence="13" key="1">
    <citation type="submission" date="2021-10" db="EMBL/GenBank/DDBJ databases">
        <title>Tropical sea cucumber genome reveals ecological adaptation and Cuvierian tubules defense mechanism.</title>
        <authorList>
            <person name="Chen T."/>
        </authorList>
    </citation>
    <scope>NUCLEOTIDE SEQUENCE</scope>
    <source>
        <strain evidence="13">Nanhai2018</strain>
        <tissue evidence="13">Muscle</tissue>
    </source>
</reference>
<gene>
    <name evidence="13" type="ORF">HOLleu_08021</name>
</gene>
<comment type="similarity">
    <text evidence="8">Belongs to the CoREST family.</text>
</comment>
<organism evidence="13 14">
    <name type="scientific">Holothuria leucospilota</name>
    <name type="common">Black long sea cucumber</name>
    <name type="synonym">Mertensiothuria leucospilota</name>
    <dbReference type="NCBI Taxonomy" id="206669"/>
    <lineage>
        <taxon>Eukaryota</taxon>
        <taxon>Metazoa</taxon>
        <taxon>Echinodermata</taxon>
        <taxon>Eleutherozoa</taxon>
        <taxon>Echinozoa</taxon>
        <taxon>Holothuroidea</taxon>
        <taxon>Aspidochirotacea</taxon>
        <taxon>Aspidochirotida</taxon>
        <taxon>Holothuriidae</taxon>
        <taxon>Holothuria</taxon>
    </lineage>
</organism>
<evidence type="ECO:0000256" key="7">
    <source>
        <dbReference type="ARBA" id="ARBA00023242"/>
    </source>
</evidence>
<dbReference type="PROSITE" id="PS51156">
    <property type="entry name" value="ELM2"/>
    <property type="match status" value="1"/>
</dbReference>
<dbReference type="InterPro" id="IPR017884">
    <property type="entry name" value="SANT_dom"/>
</dbReference>
<dbReference type="Gene3D" id="1.20.58.1880">
    <property type="match status" value="1"/>
</dbReference>
<evidence type="ECO:0000256" key="2">
    <source>
        <dbReference type="ARBA" id="ARBA00022491"/>
    </source>
</evidence>
<feature type="region of interest" description="Disordered" evidence="9">
    <location>
        <begin position="429"/>
        <end position="517"/>
    </location>
</feature>
<feature type="compositionally biased region" description="Low complexity" evidence="9">
    <location>
        <begin position="27"/>
        <end position="37"/>
    </location>
</feature>
<dbReference type="GO" id="GO:0006357">
    <property type="term" value="P:regulation of transcription by RNA polymerase II"/>
    <property type="evidence" value="ECO:0007669"/>
    <property type="project" value="TreeGrafter"/>
</dbReference>
<dbReference type="Gene3D" id="4.10.1240.50">
    <property type="match status" value="1"/>
</dbReference>
<keyword evidence="7" id="KW-0539">Nucleus</keyword>
<keyword evidence="14" id="KW-1185">Reference proteome</keyword>
<evidence type="ECO:0000313" key="13">
    <source>
        <dbReference type="EMBL" id="KAJ8045090.1"/>
    </source>
</evidence>
<proteinExistence type="inferred from homology"/>
<name>A0A9Q1HGK7_HOLLE</name>
<evidence type="ECO:0000259" key="11">
    <source>
        <dbReference type="PROSITE" id="PS51293"/>
    </source>
</evidence>
<evidence type="ECO:0000256" key="4">
    <source>
        <dbReference type="ARBA" id="ARBA00023015"/>
    </source>
</evidence>
<dbReference type="Pfam" id="PF01448">
    <property type="entry name" value="ELM2"/>
    <property type="match status" value="1"/>
</dbReference>
<dbReference type="CDD" id="cd00167">
    <property type="entry name" value="SANT"/>
    <property type="match status" value="1"/>
</dbReference>
<dbReference type="GO" id="GO:0000118">
    <property type="term" value="C:histone deacetylase complex"/>
    <property type="evidence" value="ECO:0007669"/>
    <property type="project" value="TreeGrafter"/>
</dbReference>
<keyword evidence="2" id="KW-0678">Repressor</keyword>
<dbReference type="FunFam" id="4.10.1240.50:FF:000002">
    <property type="entry name" value="REST corepressor isoform X1"/>
    <property type="match status" value="1"/>
</dbReference>
<dbReference type="Proteomes" id="UP001152320">
    <property type="component" value="Chromosome 3"/>
</dbReference>
<dbReference type="InterPro" id="IPR000949">
    <property type="entry name" value="ELM2_dom"/>
</dbReference>
<dbReference type="InterPro" id="IPR009057">
    <property type="entry name" value="Homeodomain-like_sf"/>
</dbReference>
<dbReference type="PROSITE" id="PS51293">
    <property type="entry name" value="SANT"/>
    <property type="match status" value="2"/>
</dbReference>
<protein>
    <submittedName>
        <fullName evidence="13">REST corepressor 3</fullName>
    </submittedName>
</protein>
<feature type="region of interest" description="Disordered" evidence="9">
    <location>
        <begin position="1"/>
        <end position="56"/>
    </location>
</feature>
<dbReference type="FunFam" id="1.20.58.1880:FF:000001">
    <property type="entry name" value="REST corepressor 1"/>
    <property type="match status" value="1"/>
</dbReference>
<keyword evidence="4" id="KW-0805">Transcription regulation</keyword>
<dbReference type="PROSITE" id="PS51294">
    <property type="entry name" value="HTH_MYB"/>
    <property type="match status" value="1"/>
</dbReference>
<comment type="caution">
    <text evidence="13">The sequence shown here is derived from an EMBL/GenBank/DDBJ whole genome shotgun (WGS) entry which is preliminary data.</text>
</comment>
<keyword evidence="3" id="KW-0677">Repeat</keyword>
<dbReference type="Pfam" id="PF00249">
    <property type="entry name" value="Myb_DNA-binding"/>
    <property type="match status" value="2"/>
</dbReference>
<evidence type="ECO:0000256" key="8">
    <source>
        <dbReference type="ARBA" id="ARBA00038011"/>
    </source>
</evidence>
<dbReference type="PANTHER" id="PTHR16089:SF28">
    <property type="entry name" value="REST COREPRESSOR"/>
    <property type="match status" value="1"/>
</dbReference>
<keyword evidence="5" id="KW-0175">Coiled coil</keyword>
<feature type="compositionally biased region" description="Polar residues" evidence="9">
    <location>
        <begin position="436"/>
        <end position="454"/>
    </location>
</feature>
<feature type="domain" description="SANT" evidence="11">
    <location>
        <begin position="359"/>
        <end position="410"/>
    </location>
</feature>
<dbReference type="Pfam" id="PF20878">
    <property type="entry name" value="REST_helical"/>
    <property type="match status" value="1"/>
</dbReference>
<dbReference type="EMBL" id="JAIZAY010000003">
    <property type="protein sequence ID" value="KAJ8045090.1"/>
    <property type="molecule type" value="Genomic_DNA"/>
</dbReference>
<accession>A0A9Q1HGK7</accession>
<comment type="subcellular location">
    <subcellularLocation>
        <location evidence="1">Nucleus</location>
    </subcellularLocation>
</comment>
<dbReference type="Gene3D" id="1.10.10.60">
    <property type="entry name" value="Homeodomain-like"/>
    <property type="match status" value="1"/>
</dbReference>
<feature type="domain" description="SANT" evidence="11">
    <location>
        <begin position="131"/>
        <end position="182"/>
    </location>
</feature>
<dbReference type="SMART" id="SM00717">
    <property type="entry name" value="SANT"/>
    <property type="match status" value="2"/>
</dbReference>
<dbReference type="FunFam" id="1.10.10.60:FF:000033">
    <property type="entry name" value="REST corepressor 3"/>
    <property type="match status" value="1"/>
</dbReference>